<accession>A0ABR7X9Y0</accession>
<feature type="transmembrane region" description="Helical" evidence="1">
    <location>
        <begin position="40"/>
        <end position="58"/>
    </location>
</feature>
<keyword evidence="1" id="KW-1133">Transmembrane helix</keyword>
<evidence type="ECO:0000313" key="2">
    <source>
        <dbReference type="EMBL" id="MBD1387389.1"/>
    </source>
</evidence>
<keyword evidence="1" id="KW-0472">Membrane</keyword>
<feature type="transmembrane region" description="Helical" evidence="1">
    <location>
        <begin position="78"/>
        <end position="104"/>
    </location>
</feature>
<keyword evidence="3" id="KW-1185">Reference proteome</keyword>
<dbReference type="EMBL" id="JACWMW010000005">
    <property type="protein sequence ID" value="MBD1387389.1"/>
    <property type="molecule type" value="Genomic_DNA"/>
</dbReference>
<comment type="caution">
    <text evidence="2">The sequence shown here is derived from an EMBL/GenBank/DDBJ whole genome shotgun (WGS) entry which is preliminary data.</text>
</comment>
<feature type="transmembrane region" description="Helical" evidence="1">
    <location>
        <begin position="15"/>
        <end position="33"/>
    </location>
</feature>
<protein>
    <recommendedName>
        <fullName evidence="4">Polysaccharide biosynthesis protein</fullName>
    </recommendedName>
</protein>
<reference evidence="2 3" key="1">
    <citation type="submission" date="2020-09" db="EMBL/GenBank/DDBJ databases">
        <title>Novel species of Mucilaginibacter isolated from a glacier on the Tibetan Plateau.</title>
        <authorList>
            <person name="Liu Q."/>
            <person name="Xin Y.-H."/>
        </authorList>
    </citation>
    <scope>NUCLEOTIDE SEQUENCE [LARGE SCALE GENOMIC DNA]</scope>
    <source>
        <strain evidence="2 3">CGMCC 1.13878</strain>
    </source>
</reference>
<evidence type="ECO:0000256" key="1">
    <source>
        <dbReference type="SAM" id="Phobius"/>
    </source>
</evidence>
<proteinExistence type="predicted"/>
<keyword evidence="1" id="KW-0812">Transmembrane</keyword>
<evidence type="ECO:0000313" key="3">
    <source>
        <dbReference type="Proteomes" id="UP000618754"/>
    </source>
</evidence>
<sequence>MANIRTLTWYFYKPILAWNIGFSISAIFYILVYGPRVTGFMFFWKAVGYASTIFLQSYSAKNVYMYYRNAGYSIKRMYTYALAFDIAIFILMLFILFTALHFFAPHYVYTKGR</sequence>
<name>A0ABR7X9Y0_9SPHI</name>
<organism evidence="2 3">
    <name type="scientific">Mucilaginibacter rigui</name>
    <dbReference type="NCBI Taxonomy" id="534635"/>
    <lineage>
        <taxon>Bacteria</taxon>
        <taxon>Pseudomonadati</taxon>
        <taxon>Bacteroidota</taxon>
        <taxon>Sphingobacteriia</taxon>
        <taxon>Sphingobacteriales</taxon>
        <taxon>Sphingobacteriaceae</taxon>
        <taxon>Mucilaginibacter</taxon>
    </lineage>
</organism>
<gene>
    <name evidence="2" type="ORF">IDJ75_19030</name>
</gene>
<dbReference type="RefSeq" id="WP_191177234.1">
    <property type="nucleotide sequence ID" value="NZ_JACWMW010000005.1"/>
</dbReference>
<dbReference type="Proteomes" id="UP000618754">
    <property type="component" value="Unassembled WGS sequence"/>
</dbReference>
<evidence type="ECO:0008006" key="4">
    <source>
        <dbReference type="Google" id="ProtNLM"/>
    </source>
</evidence>